<protein>
    <submittedName>
        <fullName evidence="1">Uncharacterized protein</fullName>
    </submittedName>
</protein>
<reference evidence="1 2" key="1">
    <citation type="journal article" date="2012" name="Science">
        <title>The Paleozoic origin of enzymatic lignin decomposition reconstructed from 31 fungal genomes.</title>
        <authorList>
            <person name="Floudas D."/>
            <person name="Binder M."/>
            <person name="Riley R."/>
            <person name="Barry K."/>
            <person name="Blanchette R.A."/>
            <person name="Henrissat B."/>
            <person name="Martinez A.T."/>
            <person name="Otillar R."/>
            <person name="Spatafora J.W."/>
            <person name="Yadav J.S."/>
            <person name="Aerts A."/>
            <person name="Benoit I."/>
            <person name="Boyd A."/>
            <person name="Carlson A."/>
            <person name="Copeland A."/>
            <person name="Coutinho P.M."/>
            <person name="de Vries R.P."/>
            <person name="Ferreira P."/>
            <person name="Findley K."/>
            <person name="Foster B."/>
            <person name="Gaskell J."/>
            <person name="Glotzer D."/>
            <person name="Gorecki P."/>
            <person name="Heitman J."/>
            <person name="Hesse C."/>
            <person name="Hori C."/>
            <person name="Igarashi K."/>
            <person name="Jurgens J.A."/>
            <person name="Kallen N."/>
            <person name="Kersten P."/>
            <person name="Kohler A."/>
            <person name="Kuees U."/>
            <person name="Kumar T.K.A."/>
            <person name="Kuo A."/>
            <person name="LaButti K."/>
            <person name="Larrondo L.F."/>
            <person name="Lindquist E."/>
            <person name="Ling A."/>
            <person name="Lombard V."/>
            <person name="Lucas S."/>
            <person name="Lundell T."/>
            <person name="Martin R."/>
            <person name="McLaughlin D.J."/>
            <person name="Morgenstern I."/>
            <person name="Morin E."/>
            <person name="Murat C."/>
            <person name="Nagy L.G."/>
            <person name="Nolan M."/>
            <person name="Ohm R.A."/>
            <person name="Patyshakuliyeva A."/>
            <person name="Rokas A."/>
            <person name="Ruiz-Duenas F.J."/>
            <person name="Sabat G."/>
            <person name="Salamov A."/>
            <person name="Samejima M."/>
            <person name="Schmutz J."/>
            <person name="Slot J.C."/>
            <person name="St John F."/>
            <person name="Stenlid J."/>
            <person name="Sun H."/>
            <person name="Sun S."/>
            <person name="Syed K."/>
            <person name="Tsang A."/>
            <person name="Wiebenga A."/>
            <person name="Young D."/>
            <person name="Pisabarro A."/>
            <person name="Eastwood D.C."/>
            <person name="Martin F."/>
            <person name="Cullen D."/>
            <person name="Grigoriev I.V."/>
            <person name="Hibbett D.S."/>
        </authorList>
    </citation>
    <scope>NUCLEOTIDE SEQUENCE</scope>
    <source>
        <strain evidence="2">FP-58527</strain>
    </source>
</reference>
<organism evidence="1 2">
    <name type="scientific">Fomitopsis schrenkii</name>
    <name type="common">Brown rot fungus</name>
    <dbReference type="NCBI Taxonomy" id="2126942"/>
    <lineage>
        <taxon>Eukaryota</taxon>
        <taxon>Fungi</taxon>
        <taxon>Dikarya</taxon>
        <taxon>Basidiomycota</taxon>
        <taxon>Agaricomycotina</taxon>
        <taxon>Agaricomycetes</taxon>
        <taxon>Polyporales</taxon>
        <taxon>Fomitopsis</taxon>
    </lineage>
</organism>
<accession>S8DUN2</accession>
<dbReference type="EMBL" id="KE504191">
    <property type="protein sequence ID" value="EPS96292.1"/>
    <property type="molecule type" value="Genomic_DNA"/>
</dbReference>
<dbReference type="HOGENOM" id="CLU_084255_0_0_1"/>
<dbReference type="Proteomes" id="UP000015241">
    <property type="component" value="Unassembled WGS sequence"/>
</dbReference>
<dbReference type="eggNOG" id="ENOG502R22W">
    <property type="taxonomic scope" value="Eukaryota"/>
</dbReference>
<dbReference type="AlphaFoldDB" id="S8DUN2"/>
<evidence type="ECO:0000313" key="2">
    <source>
        <dbReference type="Proteomes" id="UP000015241"/>
    </source>
</evidence>
<name>S8DUN2_FOMSC</name>
<proteinExistence type="predicted"/>
<evidence type="ECO:0000313" key="1">
    <source>
        <dbReference type="EMBL" id="EPS96292.1"/>
    </source>
</evidence>
<keyword evidence="2" id="KW-1185">Reference proteome</keyword>
<dbReference type="InParanoid" id="S8DUN2"/>
<dbReference type="OrthoDB" id="3056235at2759"/>
<dbReference type="STRING" id="743788.S8DUN2"/>
<gene>
    <name evidence="1" type="ORF">FOMPIDRAFT_1130785</name>
</gene>
<sequence>MNRNLDKPLAAFQERNPLQSLPINHILSKATSLYPIPNALDPFVLRAAVEPTGITACLWSTDQDIYSITPWATRWTGSISLAVTTTAEPSSAEHENLLVKLADLQRRSTLLNATLSVHLVHLAPAAPANPNAFLNLARLFAQTPRVVLFPGNLTITPPKLLYASLVAQDRHASAAIAPAPASAPRRRPTVLTTRGQTSFPFSPLAPVVIGRDDPLWCTERFFTPADRAPDWEECLWQIWLENFGDVDVQQTRGWLHDALPGAPSSSESLTMVSAFCGQALVCEHSLAG</sequence>